<keyword evidence="2 15" id="KW-0808">Transferase</keyword>
<evidence type="ECO:0000256" key="7">
    <source>
        <dbReference type="ARBA" id="ARBA00063809"/>
    </source>
</evidence>
<keyword evidence="3" id="KW-0547">Nucleotide-binding</keyword>
<dbReference type="FunFam" id="3.40.50.720:FF:000033">
    <property type="entry name" value="Adenylyltransferase and sulfurtransferase MOCS3"/>
    <property type="match status" value="1"/>
</dbReference>
<dbReference type="InterPro" id="IPR001763">
    <property type="entry name" value="Rhodanese-like_dom"/>
</dbReference>
<dbReference type="GO" id="GO:0061605">
    <property type="term" value="F:molybdopterin-synthase adenylyltransferase activity"/>
    <property type="evidence" value="ECO:0007669"/>
    <property type="project" value="UniProtKB-EC"/>
</dbReference>
<keyword evidence="4" id="KW-0067">ATP-binding</keyword>
<evidence type="ECO:0000256" key="8">
    <source>
        <dbReference type="ARBA" id="ARBA00066884"/>
    </source>
</evidence>
<evidence type="ECO:0000256" key="1">
    <source>
        <dbReference type="ARBA" id="ARBA00009919"/>
    </source>
</evidence>
<dbReference type="Pfam" id="PF00581">
    <property type="entry name" value="Rhodanese"/>
    <property type="match status" value="1"/>
</dbReference>
<evidence type="ECO:0000259" key="14">
    <source>
        <dbReference type="PROSITE" id="PS50206"/>
    </source>
</evidence>
<dbReference type="Pfam" id="PF00899">
    <property type="entry name" value="ThiF"/>
    <property type="match status" value="1"/>
</dbReference>
<dbReference type="GO" id="GO:0005829">
    <property type="term" value="C:cytosol"/>
    <property type="evidence" value="ECO:0007669"/>
    <property type="project" value="TreeGrafter"/>
</dbReference>
<keyword evidence="13" id="KW-1133">Transmembrane helix</keyword>
<dbReference type="AlphaFoldDB" id="A0A1S7DU46"/>
<evidence type="ECO:0000256" key="11">
    <source>
        <dbReference type="ARBA" id="ARBA00075328"/>
    </source>
</evidence>
<dbReference type="PROSITE" id="PS50206">
    <property type="entry name" value="RHODANESE_3"/>
    <property type="match status" value="1"/>
</dbReference>
<organism evidence="15 16">
    <name type="scientific">Riemerella anatipestifer</name>
    <name type="common">Moraxella anatipestifer</name>
    <dbReference type="NCBI Taxonomy" id="34085"/>
    <lineage>
        <taxon>Bacteria</taxon>
        <taxon>Pseudomonadati</taxon>
        <taxon>Bacteroidota</taxon>
        <taxon>Flavobacteriia</taxon>
        <taxon>Flavobacteriales</taxon>
        <taxon>Weeksellaceae</taxon>
        <taxon>Riemerella</taxon>
    </lineage>
</organism>
<evidence type="ECO:0000256" key="3">
    <source>
        <dbReference type="ARBA" id="ARBA00022741"/>
    </source>
</evidence>
<dbReference type="PANTHER" id="PTHR10953:SF102">
    <property type="entry name" value="ADENYLYLTRANSFERASE AND SULFURTRANSFERASE MOCS3"/>
    <property type="match status" value="1"/>
</dbReference>
<dbReference type="Gene3D" id="3.40.50.720">
    <property type="entry name" value="NAD(P)-binding Rossmann-like Domain"/>
    <property type="match status" value="1"/>
</dbReference>
<evidence type="ECO:0000256" key="2">
    <source>
        <dbReference type="ARBA" id="ARBA00022679"/>
    </source>
</evidence>
<name>A0A1S7DU46_RIEAN</name>
<dbReference type="CDD" id="cd00158">
    <property type="entry name" value="RHOD"/>
    <property type="match status" value="1"/>
</dbReference>
<dbReference type="InterPro" id="IPR035985">
    <property type="entry name" value="Ubiquitin-activating_enz"/>
</dbReference>
<evidence type="ECO:0000256" key="5">
    <source>
        <dbReference type="ARBA" id="ARBA00052218"/>
    </source>
</evidence>
<dbReference type="PANTHER" id="PTHR10953">
    <property type="entry name" value="UBIQUITIN-ACTIVATING ENZYME E1"/>
    <property type="match status" value="1"/>
</dbReference>
<sequence>MLSTEERKQYARHLLLEEIGEEKQKQLKKSKVLVVGAGGLGCPVLQYLAAAGVGTIGIIDPDVVSISNLQRQILFTHNDIGKPKVEAAQKHLALLNPFIKIEGYNEALNKENALSLFEKYDLIIEGSDSFTTKYLTNDACILTQKPFILGSIFKFEGQLSVYNYQGGATYRCLFPEPMSSAEMPTCSEVGVLGVLPGVVGTLMANEAIKVLTEMGEILAGRLLKIDLLTLEQTIFEFEKDPTIQIKELELMSISCASKSDLQEIDFETYKQEKKHYNLLDVRTLDERLEFHLGGIHIPLNELPHRWKEIPTEKPIIVYCAMGVRGAKAIAFLKEKILECQFLNLKNGCKDLNI</sequence>
<feature type="transmembrane region" description="Helical" evidence="13">
    <location>
        <begin position="32"/>
        <end position="59"/>
    </location>
</feature>
<dbReference type="NCBIfam" id="NF004281">
    <property type="entry name" value="PRK05690.1"/>
    <property type="match status" value="1"/>
</dbReference>
<evidence type="ECO:0000313" key="15">
    <source>
        <dbReference type="EMBL" id="AQY22634.1"/>
    </source>
</evidence>
<dbReference type="GO" id="GO:0008641">
    <property type="term" value="F:ubiquitin-like modifier activating enzyme activity"/>
    <property type="evidence" value="ECO:0007669"/>
    <property type="project" value="InterPro"/>
</dbReference>
<dbReference type="RefSeq" id="WP_014938482.1">
    <property type="nucleotide sequence ID" value="NZ_CP011859.1"/>
</dbReference>
<dbReference type="InterPro" id="IPR036873">
    <property type="entry name" value="Rhodanese-like_dom_sf"/>
</dbReference>
<reference evidence="15 16" key="1">
    <citation type="submission" date="2015-06" db="EMBL/GenBank/DDBJ databases">
        <title>R. anatipestifer strain HXb2 is the most virulent strain so far, and the genome sequence would help us uncover the pathogenesis.</title>
        <authorList>
            <person name="Hu Q."/>
            <person name="Qi J."/>
            <person name="Bo H."/>
            <person name="Liu G."/>
            <person name="Tao M."/>
            <person name="Ding Y."/>
            <person name="Xue Y."/>
        </authorList>
    </citation>
    <scope>NUCLEOTIDE SEQUENCE [LARGE SCALE GENOMIC DNA]</scope>
    <source>
        <strain evidence="15 16">HXb2</strain>
    </source>
</reference>
<protein>
    <recommendedName>
        <fullName evidence="9">Molybdopterin-synthase adenylyltransferase</fullName>
        <ecNumber evidence="8">2.7.7.80</ecNumber>
    </recommendedName>
    <alternativeName>
        <fullName evidence="12">MoaD protein adenylase</fullName>
    </alternativeName>
    <alternativeName>
        <fullName evidence="10">Molybdopterin-converting factor subunit 1 adenylase</fullName>
    </alternativeName>
    <alternativeName>
        <fullName evidence="11">Sulfur carrier protein MoaD adenylyltransferase</fullName>
    </alternativeName>
</protein>
<dbReference type="InterPro" id="IPR000594">
    <property type="entry name" value="ThiF_NAD_FAD-bd"/>
</dbReference>
<keyword evidence="15" id="KW-0548">Nucleotidyltransferase</keyword>
<dbReference type="Proteomes" id="UP000189883">
    <property type="component" value="Chromosome"/>
</dbReference>
<evidence type="ECO:0000256" key="12">
    <source>
        <dbReference type="ARBA" id="ARBA00078531"/>
    </source>
</evidence>
<dbReference type="CDD" id="cd00757">
    <property type="entry name" value="ThiF_MoeB_HesA_family"/>
    <property type="match status" value="1"/>
</dbReference>
<dbReference type="InterPro" id="IPR045886">
    <property type="entry name" value="ThiF/MoeB/HesA"/>
</dbReference>
<comment type="catalytic activity">
    <reaction evidence="5">
        <text>[molybdopterin-synthase sulfur-carrier protein]-C-terminal Gly-Gly + ATP + H(+) = [molybdopterin-synthase sulfur-carrier protein]-C-terminal Gly-Gly-AMP + diphosphate</text>
        <dbReference type="Rhea" id="RHEA:43616"/>
        <dbReference type="Rhea" id="RHEA-COMP:12159"/>
        <dbReference type="Rhea" id="RHEA-COMP:12202"/>
        <dbReference type="ChEBI" id="CHEBI:15378"/>
        <dbReference type="ChEBI" id="CHEBI:30616"/>
        <dbReference type="ChEBI" id="CHEBI:33019"/>
        <dbReference type="ChEBI" id="CHEBI:90618"/>
        <dbReference type="ChEBI" id="CHEBI:90778"/>
        <dbReference type="EC" id="2.7.7.80"/>
    </reaction>
</comment>
<keyword evidence="13" id="KW-0812">Transmembrane</keyword>
<feature type="domain" description="Rhodanese" evidence="14">
    <location>
        <begin position="272"/>
        <end position="335"/>
    </location>
</feature>
<comment type="subunit">
    <text evidence="7">Homodimer. Forms a stable heterotetrameric complex of 2 MoeB and 2 MoaD during adenylation of MoaD.</text>
</comment>
<gene>
    <name evidence="15" type="primary">moeZ</name>
    <name evidence="15" type="ORF">AB406_1690</name>
</gene>
<evidence type="ECO:0000256" key="9">
    <source>
        <dbReference type="ARBA" id="ARBA00073635"/>
    </source>
</evidence>
<dbReference type="Gene3D" id="3.40.250.10">
    <property type="entry name" value="Rhodanese-like domain"/>
    <property type="match status" value="1"/>
</dbReference>
<evidence type="ECO:0000256" key="10">
    <source>
        <dbReference type="ARBA" id="ARBA00075110"/>
    </source>
</evidence>
<evidence type="ECO:0000256" key="13">
    <source>
        <dbReference type="SAM" id="Phobius"/>
    </source>
</evidence>
<proteinExistence type="inferred from homology"/>
<dbReference type="SUPFAM" id="SSF69572">
    <property type="entry name" value="Activating enzymes of the ubiquitin-like proteins"/>
    <property type="match status" value="1"/>
</dbReference>
<evidence type="ECO:0000256" key="4">
    <source>
        <dbReference type="ARBA" id="ARBA00022840"/>
    </source>
</evidence>
<evidence type="ECO:0000256" key="6">
    <source>
        <dbReference type="ARBA" id="ARBA00055169"/>
    </source>
</evidence>
<evidence type="ECO:0000313" key="16">
    <source>
        <dbReference type="Proteomes" id="UP000189883"/>
    </source>
</evidence>
<dbReference type="GO" id="GO:0004792">
    <property type="term" value="F:thiosulfate-cyanide sulfurtransferase activity"/>
    <property type="evidence" value="ECO:0007669"/>
    <property type="project" value="TreeGrafter"/>
</dbReference>
<dbReference type="SMART" id="SM00450">
    <property type="entry name" value="RHOD"/>
    <property type="match status" value="1"/>
</dbReference>
<dbReference type="GO" id="GO:0005524">
    <property type="term" value="F:ATP binding"/>
    <property type="evidence" value="ECO:0007669"/>
    <property type="project" value="UniProtKB-KW"/>
</dbReference>
<dbReference type="GO" id="GO:0008146">
    <property type="term" value="F:sulfotransferase activity"/>
    <property type="evidence" value="ECO:0007669"/>
    <property type="project" value="TreeGrafter"/>
</dbReference>
<keyword evidence="13" id="KW-0472">Membrane</keyword>
<dbReference type="EMBL" id="CP011859">
    <property type="protein sequence ID" value="AQY22634.1"/>
    <property type="molecule type" value="Genomic_DNA"/>
</dbReference>
<comment type="similarity">
    <text evidence="1">Belongs to the HesA/MoeB/ThiF family.</text>
</comment>
<dbReference type="EC" id="2.7.7.80" evidence="8"/>
<accession>A0A1S7DU46</accession>
<comment type="function">
    <text evidence="6">Catalyzes the adenylation by ATP of the carboxyl group of the C-terminal glycine of sulfur carrier protein MoaD.</text>
</comment>